<keyword evidence="3" id="KW-1185">Reference proteome</keyword>
<gene>
    <name evidence="2" type="ORF">EJ357_36630</name>
</gene>
<evidence type="ECO:0000256" key="1">
    <source>
        <dbReference type="SAM" id="SignalP"/>
    </source>
</evidence>
<dbReference type="AlphaFoldDB" id="A0A3S9MGP3"/>
<organism evidence="2 3">
    <name type="scientific">Streptomyces cyaneochromogenes</name>
    <dbReference type="NCBI Taxonomy" id="2496836"/>
    <lineage>
        <taxon>Bacteria</taxon>
        <taxon>Bacillati</taxon>
        <taxon>Actinomycetota</taxon>
        <taxon>Actinomycetes</taxon>
        <taxon>Kitasatosporales</taxon>
        <taxon>Streptomycetaceae</taxon>
        <taxon>Streptomyces</taxon>
    </lineage>
</organism>
<proteinExistence type="predicted"/>
<evidence type="ECO:0008006" key="4">
    <source>
        <dbReference type="Google" id="ProtNLM"/>
    </source>
</evidence>
<accession>A0A3S9MGP3</accession>
<dbReference type="KEGG" id="scya:EJ357_36630"/>
<dbReference type="EMBL" id="CP034539">
    <property type="protein sequence ID" value="AZQ38301.1"/>
    <property type="molecule type" value="Genomic_DNA"/>
</dbReference>
<keyword evidence="1" id="KW-0732">Signal</keyword>
<feature type="chain" id="PRO_5019023890" description="Secreted protein" evidence="1">
    <location>
        <begin position="28"/>
        <end position="201"/>
    </location>
</feature>
<dbReference type="RefSeq" id="WP_126395959.1">
    <property type="nucleotide sequence ID" value="NZ_CP034539.1"/>
</dbReference>
<evidence type="ECO:0000313" key="2">
    <source>
        <dbReference type="EMBL" id="AZQ38301.1"/>
    </source>
</evidence>
<dbReference type="Proteomes" id="UP000280298">
    <property type="component" value="Chromosome"/>
</dbReference>
<protein>
    <recommendedName>
        <fullName evidence="4">Secreted protein</fullName>
    </recommendedName>
</protein>
<name>A0A3S9MGP3_9ACTN</name>
<sequence length="201" mass="21990">MRPARFLAALVSAALATMSAGAGTAQAQPSPDHNCVFEGININQLLGITERVIGPPPCREALAGERWVRVGPSWQTAGENERKVYPPRYQPQDPDPIDDFNAKFLGARYVLDRGTAQERTFVFGREVLRTGFVGADGRPFSIPASPPFEPLSIGRHTVITFLRFSAEHCDGLGRVREQNCVPAGELPWTGDTPFEVFPRSA</sequence>
<dbReference type="OrthoDB" id="4218512at2"/>
<reference evidence="2 3" key="1">
    <citation type="journal article" date="2019" name="Int. J. Syst. Evol. Microbiol.">
        <title>Streptomyces cyaneochromogenes sp. nov., a blue pigment-producing actinomycete from manganese-contaminated soil.</title>
        <authorList>
            <person name="Tang X."/>
            <person name="Zhao J."/>
            <person name="Li K."/>
            <person name="Chen Z."/>
            <person name="Sun Y."/>
            <person name="Gao J."/>
        </authorList>
    </citation>
    <scope>NUCLEOTIDE SEQUENCE [LARGE SCALE GENOMIC DNA]</scope>
    <source>
        <strain evidence="2 3">MK-45</strain>
    </source>
</reference>
<evidence type="ECO:0000313" key="3">
    <source>
        <dbReference type="Proteomes" id="UP000280298"/>
    </source>
</evidence>
<feature type="signal peptide" evidence="1">
    <location>
        <begin position="1"/>
        <end position="27"/>
    </location>
</feature>